<feature type="domain" description="Extensin-like C-terminal" evidence="1">
    <location>
        <begin position="40"/>
        <end position="221"/>
    </location>
</feature>
<name>A0A4R3M7U1_9HYPH</name>
<proteinExistence type="predicted"/>
<dbReference type="OrthoDB" id="9809788at2"/>
<reference evidence="2 3" key="1">
    <citation type="submission" date="2019-03" db="EMBL/GenBank/DDBJ databases">
        <title>Genomic Encyclopedia of Type Strains, Phase IV (KMG-IV): sequencing the most valuable type-strain genomes for metagenomic binning, comparative biology and taxonomic classification.</title>
        <authorList>
            <person name="Goeker M."/>
        </authorList>
    </citation>
    <scope>NUCLEOTIDE SEQUENCE [LARGE SCALE GENOMIC DNA]</scope>
    <source>
        <strain evidence="2 3">DSM 19345</strain>
    </source>
</reference>
<keyword evidence="3" id="KW-1185">Reference proteome</keyword>
<sequence>MARISLTVVLATILFVFAGCTSSRYAYREQAWRKDFEAICMAKTPIRRTSYAEPMSRINDRGVCGVWQPIRVSAALRGYVGFSTPAILTCPMTHAVDGWMYHSVQPAAVRYLGAYVTGISNMGSYVCRTRNHKFGAKMSEHAFGNALDIGSFTLSDGRTISVLNDWNGSDPAARAFLREVHKGACGMFTTVLGPNADAAHRDHFHIDLARHNAGNSYRYCR</sequence>
<evidence type="ECO:0000313" key="2">
    <source>
        <dbReference type="EMBL" id="TCT08359.1"/>
    </source>
</evidence>
<evidence type="ECO:0000313" key="3">
    <source>
        <dbReference type="Proteomes" id="UP000295678"/>
    </source>
</evidence>
<gene>
    <name evidence="2" type="ORF">EDC22_10934</name>
</gene>
<dbReference type="InterPro" id="IPR009683">
    <property type="entry name" value="Extensin-like_C"/>
</dbReference>
<dbReference type="Pfam" id="PF06904">
    <property type="entry name" value="Extensin-like_C"/>
    <property type="match status" value="1"/>
</dbReference>
<protein>
    <submittedName>
        <fullName evidence="2">Extensin-like protein</fullName>
    </submittedName>
</protein>
<organism evidence="2 3">
    <name type="scientific">Tepidamorphus gemmatus</name>
    <dbReference type="NCBI Taxonomy" id="747076"/>
    <lineage>
        <taxon>Bacteria</taxon>
        <taxon>Pseudomonadati</taxon>
        <taxon>Pseudomonadota</taxon>
        <taxon>Alphaproteobacteria</taxon>
        <taxon>Hyphomicrobiales</taxon>
        <taxon>Tepidamorphaceae</taxon>
        <taxon>Tepidamorphus</taxon>
    </lineage>
</organism>
<dbReference type="RefSeq" id="WP_132807287.1">
    <property type="nucleotide sequence ID" value="NZ_SMAK01000009.1"/>
</dbReference>
<accession>A0A4R3M7U1</accession>
<dbReference type="Proteomes" id="UP000295678">
    <property type="component" value="Unassembled WGS sequence"/>
</dbReference>
<dbReference type="AlphaFoldDB" id="A0A4R3M7U1"/>
<comment type="caution">
    <text evidence="2">The sequence shown here is derived from an EMBL/GenBank/DDBJ whole genome shotgun (WGS) entry which is preliminary data.</text>
</comment>
<dbReference type="EMBL" id="SMAK01000009">
    <property type="protein sequence ID" value="TCT08359.1"/>
    <property type="molecule type" value="Genomic_DNA"/>
</dbReference>
<evidence type="ECO:0000259" key="1">
    <source>
        <dbReference type="Pfam" id="PF06904"/>
    </source>
</evidence>
<dbReference type="PROSITE" id="PS51257">
    <property type="entry name" value="PROKAR_LIPOPROTEIN"/>
    <property type="match status" value="1"/>
</dbReference>